<sequence>MRTTFYVLIALLLVSCGSKELTREKAAEIITKKYPKTIDWEVFTADPRHAARALETKLVDEGYIKVATTQSLGDAGQPLITFTGQGSQYLLPVTEKDKTYSIQRVKVGELHFKEIESIQPEGDGKAIVVYTVEHLHNTPFAALSHYKLEGVEKKKARFSLTDDGWKAEERE</sequence>
<reference evidence="1 2" key="1">
    <citation type="submission" date="2020-04" db="EMBL/GenBank/DDBJ databases">
        <authorList>
            <person name="Yin C."/>
        </authorList>
    </citation>
    <scope>NUCLEOTIDE SEQUENCE [LARGE SCALE GENOMIC DNA]</scope>
    <source>
        <strain evidence="1 2">Ae27</strain>
    </source>
</reference>
<proteinExistence type="predicted"/>
<dbReference type="PROSITE" id="PS51257">
    <property type="entry name" value="PROKAR_LIPOPROTEIN"/>
    <property type="match status" value="1"/>
</dbReference>
<accession>A0A847S6Q8</accession>
<organism evidence="1 2">
    <name type="scientific">Chitinophaga varians</name>
    <dbReference type="NCBI Taxonomy" id="2202339"/>
    <lineage>
        <taxon>Bacteria</taxon>
        <taxon>Pseudomonadati</taxon>
        <taxon>Bacteroidota</taxon>
        <taxon>Chitinophagia</taxon>
        <taxon>Chitinophagales</taxon>
        <taxon>Chitinophagaceae</taxon>
        <taxon>Chitinophaga</taxon>
    </lineage>
</organism>
<evidence type="ECO:0000313" key="2">
    <source>
        <dbReference type="Proteomes" id="UP000570474"/>
    </source>
</evidence>
<protein>
    <recommendedName>
        <fullName evidence="3">Lipoprotein</fullName>
    </recommendedName>
</protein>
<keyword evidence="2" id="KW-1185">Reference proteome</keyword>
<comment type="caution">
    <text evidence="1">The sequence shown here is derived from an EMBL/GenBank/DDBJ whole genome shotgun (WGS) entry which is preliminary data.</text>
</comment>
<dbReference type="EMBL" id="JABAIA010000002">
    <property type="protein sequence ID" value="NLR67301.1"/>
    <property type="molecule type" value="Genomic_DNA"/>
</dbReference>
<gene>
    <name evidence="1" type="ORF">HGH92_23555</name>
</gene>
<evidence type="ECO:0000313" key="1">
    <source>
        <dbReference type="EMBL" id="NLR67301.1"/>
    </source>
</evidence>
<dbReference type="AlphaFoldDB" id="A0A847S6Q8"/>
<name>A0A847S6Q8_9BACT</name>
<evidence type="ECO:0008006" key="3">
    <source>
        <dbReference type="Google" id="ProtNLM"/>
    </source>
</evidence>
<dbReference type="Proteomes" id="UP000570474">
    <property type="component" value="Unassembled WGS sequence"/>
</dbReference>
<dbReference type="RefSeq" id="WP_168873178.1">
    <property type="nucleotide sequence ID" value="NZ_JABAIA010000002.1"/>
</dbReference>